<comment type="similarity">
    <text evidence="1">Belongs to the bacterial solute-binding protein 3 family.</text>
</comment>
<evidence type="ECO:0000256" key="1">
    <source>
        <dbReference type="ARBA" id="ARBA00010333"/>
    </source>
</evidence>
<evidence type="ECO:0000259" key="5">
    <source>
        <dbReference type="SMART" id="SM00062"/>
    </source>
</evidence>
<name>A0A940MUM9_9PROT</name>
<organism evidence="6 7">
    <name type="scientific">Roseomonas indoligenes</name>
    <dbReference type="NCBI Taxonomy" id="2820811"/>
    <lineage>
        <taxon>Bacteria</taxon>
        <taxon>Pseudomonadati</taxon>
        <taxon>Pseudomonadota</taxon>
        <taxon>Alphaproteobacteria</taxon>
        <taxon>Acetobacterales</taxon>
        <taxon>Roseomonadaceae</taxon>
        <taxon>Roseomonas</taxon>
    </lineage>
</organism>
<dbReference type="Gene3D" id="3.40.190.10">
    <property type="entry name" value="Periplasmic binding protein-like II"/>
    <property type="match status" value="2"/>
</dbReference>
<evidence type="ECO:0000313" key="6">
    <source>
        <dbReference type="EMBL" id="MBP0491250.1"/>
    </source>
</evidence>
<dbReference type="PANTHER" id="PTHR30085">
    <property type="entry name" value="AMINO ACID ABC TRANSPORTER PERMEASE"/>
    <property type="match status" value="1"/>
</dbReference>
<gene>
    <name evidence="6" type="ORF">J5Y10_00495</name>
</gene>
<evidence type="ECO:0000256" key="2">
    <source>
        <dbReference type="ARBA" id="ARBA00022448"/>
    </source>
</evidence>
<dbReference type="CDD" id="cd13692">
    <property type="entry name" value="PBP2_BztA"/>
    <property type="match status" value="1"/>
</dbReference>
<evidence type="ECO:0000256" key="3">
    <source>
        <dbReference type="ARBA" id="ARBA00022729"/>
    </source>
</evidence>
<dbReference type="AlphaFoldDB" id="A0A940MUM9"/>
<keyword evidence="3 4" id="KW-0732">Signal</keyword>
<feature type="signal peptide" evidence="4">
    <location>
        <begin position="1"/>
        <end position="20"/>
    </location>
</feature>
<reference evidence="6" key="1">
    <citation type="submission" date="2021-03" db="EMBL/GenBank/DDBJ databases">
        <authorList>
            <person name="So Y."/>
        </authorList>
    </citation>
    <scope>NUCLEOTIDE SEQUENCE</scope>
    <source>
        <strain evidence="6">SG15</strain>
    </source>
</reference>
<dbReference type="SUPFAM" id="SSF53850">
    <property type="entry name" value="Periplasmic binding protein-like II"/>
    <property type="match status" value="1"/>
</dbReference>
<keyword evidence="7" id="KW-1185">Reference proteome</keyword>
<dbReference type="SMART" id="SM00062">
    <property type="entry name" value="PBPb"/>
    <property type="match status" value="1"/>
</dbReference>
<proteinExistence type="inferred from homology"/>
<dbReference type="RefSeq" id="WP_209369728.1">
    <property type="nucleotide sequence ID" value="NZ_JAGIZA010000001.1"/>
</dbReference>
<dbReference type="PANTHER" id="PTHR30085:SF7">
    <property type="entry name" value="AMINO-ACID ABC TRANSPORTER-BINDING PROTEIN YHDW-RELATED"/>
    <property type="match status" value="1"/>
</dbReference>
<evidence type="ECO:0000313" key="7">
    <source>
        <dbReference type="Proteomes" id="UP000677537"/>
    </source>
</evidence>
<keyword evidence="2" id="KW-0813">Transport</keyword>
<dbReference type="InterPro" id="IPR001638">
    <property type="entry name" value="Solute-binding_3/MltF_N"/>
</dbReference>
<dbReference type="Pfam" id="PF00497">
    <property type="entry name" value="SBP_bac_3"/>
    <property type="match status" value="1"/>
</dbReference>
<dbReference type="Proteomes" id="UP000677537">
    <property type="component" value="Unassembled WGS sequence"/>
</dbReference>
<feature type="chain" id="PRO_5036683125" evidence="4">
    <location>
        <begin position="21"/>
        <end position="338"/>
    </location>
</feature>
<comment type="caution">
    <text evidence="6">The sequence shown here is derived from an EMBL/GenBank/DDBJ whole genome shotgun (WGS) entry which is preliminary data.</text>
</comment>
<protein>
    <submittedName>
        <fullName evidence="6">Amino acid ABC transporter substrate-binding protein</fullName>
    </submittedName>
</protein>
<dbReference type="GO" id="GO:0006865">
    <property type="term" value="P:amino acid transport"/>
    <property type="evidence" value="ECO:0007669"/>
    <property type="project" value="TreeGrafter"/>
</dbReference>
<dbReference type="InterPro" id="IPR051455">
    <property type="entry name" value="Bact_solute-bind_prot3"/>
</dbReference>
<accession>A0A940MUM9</accession>
<dbReference type="EMBL" id="JAGIZA010000001">
    <property type="protein sequence ID" value="MBP0491250.1"/>
    <property type="molecule type" value="Genomic_DNA"/>
</dbReference>
<feature type="domain" description="Solute-binding protein family 3/N-terminal" evidence="5">
    <location>
        <begin position="36"/>
        <end position="266"/>
    </location>
</feature>
<sequence length="338" mass="36485">MLRSILFCLAATLLTSAAMAQASGSPTLDAVRARGFVTCGVSGTNPGFAFPDNRSEMRGSEAEFCRAVAAAALGDAGKVRFVVLTSTNRFTALQSGEVDLLVRTATWSLARETSLGLLFAGTTFYDGTAFMVHSSAGVKSARELDGATICILPGTTTELAVADYFRRTSMRFTPVLIDNVSELRAAFRAGRCDSYSTDASALASFRFGEGPRAGDYVLLPEVISKEPLGPFVRKGDDKWFDVVRWTHHAMLAAEELEVTSSNVQEGLASANPDIRRLLGVDGDLGRSMGLDNRWAFNVIRQVGNFAEVWDRTIAPLGIPRGQNRLWTQGGLQYAPPIR</sequence>
<evidence type="ECO:0000256" key="4">
    <source>
        <dbReference type="SAM" id="SignalP"/>
    </source>
</evidence>